<feature type="domain" description="Sulfatase N-terminal" evidence="8">
    <location>
        <begin position="246"/>
        <end position="525"/>
    </location>
</feature>
<dbReference type="InterPro" id="IPR050448">
    <property type="entry name" value="OpgB/LTA_synthase_biosynth"/>
</dbReference>
<reference evidence="9 10" key="1">
    <citation type="submission" date="2011-08" db="EMBL/GenBank/DDBJ databases">
        <title>The Genome Sequence of Clostridium hathewayi WAL-18680.</title>
        <authorList>
            <consortium name="The Broad Institute Genome Sequencing Platform"/>
            <person name="Earl A."/>
            <person name="Ward D."/>
            <person name="Feldgarden M."/>
            <person name="Gevers D."/>
            <person name="Finegold S.M."/>
            <person name="Summanen P.H."/>
            <person name="Molitoris D.R."/>
            <person name="Song M."/>
            <person name="Daigneault M."/>
            <person name="Allen-Vercoe E."/>
            <person name="Young S.K."/>
            <person name="Zeng Q."/>
            <person name="Gargeya S."/>
            <person name="Fitzgerald M."/>
            <person name="Haas B."/>
            <person name="Abouelleil A."/>
            <person name="Alvarado L."/>
            <person name="Arachchi H.M."/>
            <person name="Berlin A."/>
            <person name="Brown A."/>
            <person name="Chapman S.B."/>
            <person name="Chen Z."/>
            <person name="Dunbar C."/>
            <person name="Freedman E."/>
            <person name="Gearin G."/>
            <person name="Gellesch M."/>
            <person name="Goldberg J."/>
            <person name="Griggs A."/>
            <person name="Gujja S."/>
            <person name="Heiman D."/>
            <person name="Howarth C."/>
            <person name="Larson L."/>
            <person name="Lui A."/>
            <person name="MacDonald P.J.P."/>
            <person name="Montmayeur A."/>
            <person name="Murphy C."/>
            <person name="Neiman D."/>
            <person name="Pearson M."/>
            <person name="Priest M."/>
            <person name="Roberts A."/>
            <person name="Saif S."/>
            <person name="Shea T."/>
            <person name="Shenoy N."/>
            <person name="Sisk P."/>
            <person name="Stolte C."/>
            <person name="Sykes S."/>
            <person name="Wortman J."/>
            <person name="Nusbaum C."/>
            <person name="Birren B."/>
        </authorList>
    </citation>
    <scope>NUCLEOTIDE SEQUENCE [LARGE SCALE GENOMIC DNA]</scope>
    <source>
        <strain evidence="9 10">WAL-18680</strain>
    </source>
</reference>
<evidence type="ECO:0000256" key="6">
    <source>
        <dbReference type="ARBA" id="ARBA00023136"/>
    </source>
</evidence>
<dbReference type="PATRIC" id="fig|742737.3.peg.542"/>
<feature type="transmembrane region" description="Helical" evidence="7">
    <location>
        <begin position="148"/>
        <end position="170"/>
    </location>
</feature>
<name>G5IAG4_9FIRM</name>
<sequence length="607" mass="69943">MTEWKVFQNKKLITGIQTGVVLLTPCISYLCFESITGNLTDIRGAYLALNLILFALLYWTLAAIINSVRIAYTIWNVSLLILAMAEYFVVSFRARPILIWDALALRTAMSVSGNYTYEPTAAMFVAVAVMTVLTILAWLWPVKLRTRVYRLTAAGAAVVCFTGFMGLFYLKLVPALNIEISMWDPDESLSETGYVLGTLRSIEYLRVKKPEGYSKTVLAEIEQETEDARASQNLRWAADTDVVPTNIICIMNESFSDLQVIGEFETDVLYLSYYHSLEENCIKGNLYVPVFGSMTCNSEYEFLTGNSMAFAPEGSVPFQVYMNNPVYGLTRTVKAQGYRTIGMHPYPAANWNRDEAYRKLGFDEFLAGDYFEDSPLIRKYVSDKGNYDKIIELTEQKEDGQPLFIFNVTMQNHGGYEDDYEASVHLTDYADMPMTEQYLSLIKESDEALQYLLEYYSQVEEPTMIVMFGDHQPSVEEEFYEALYGGPLDELSPENYLRRYITPFLVWTNYETPSESVDKLSAQYLSNMVLERANLEMTDYNYFLEQMREMAPVVHMMGYYNSDGVWESWTNWKSKKEYPLFRKFDYLQYNHMFDQKTLLSFFAIGEE</sequence>
<keyword evidence="5 7" id="KW-1133">Transmembrane helix</keyword>
<accession>G5IAG4</accession>
<evidence type="ECO:0000256" key="4">
    <source>
        <dbReference type="ARBA" id="ARBA00022692"/>
    </source>
</evidence>
<feature type="transmembrane region" description="Helical" evidence="7">
    <location>
        <begin position="12"/>
        <end position="32"/>
    </location>
</feature>
<comment type="pathway">
    <text evidence="2">Cell wall biogenesis; lipoteichoic acid biosynthesis.</text>
</comment>
<protein>
    <recommendedName>
        <fullName evidence="8">Sulfatase N-terminal domain-containing protein</fullName>
    </recommendedName>
</protein>
<keyword evidence="10" id="KW-1185">Reference proteome</keyword>
<proteinExistence type="predicted"/>
<evidence type="ECO:0000313" key="9">
    <source>
        <dbReference type="EMBL" id="EHI61521.1"/>
    </source>
</evidence>
<evidence type="ECO:0000256" key="5">
    <source>
        <dbReference type="ARBA" id="ARBA00022989"/>
    </source>
</evidence>
<dbReference type="OrthoDB" id="243547at2"/>
<dbReference type="SUPFAM" id="SSF53649">
    <property type="entry name" value="Alkaline phosphatase-like"/>
    <property type="match status" value="1"/>
</dbReference>
<dbReference type="HOGENOM" id="CLU_014385_1_0_9"/>
<feature type="transmembrane region" description="Helical" evidence="7">
    <location>
        <begin position="70"/>
        <end position="90"/>
    </location>
</feature>
<dbReference type="Pfam" id="PF00884">
    <property type="entry name" value="Sulfatase"/>
    <property type="match status" value="1"/>
</dbReference>
<comment type="caution">
    <text evidence="9">The sequence shown here is derived from an EMBL/GenBank/DDBJ whole genome shotgun (WGS) entry which is preliminary data.</text>
</comment>
<evidence type="ECO:0000259" key="8">
    <source>
        <dbReference type="Pfam" id="PF00884"/>
    </source>
</evidence>
<keyword evidence="6 7" id="KW-0472">Membrane</keyword>
<evidence type="ECO:0000256" key="1">
    <source>
        <dbReference type="ARBA" id="ARBA00004651"/>
    </source>
</evidence>
<dbReference type="CDD" id="cd16015">
    <property type="entry name" value="LTA_synthase"/>
    <property type="match status" value="1"/>
</dbReference>
<keyword evidence="4 7" id="KW-0812">Transmembrane</keyword>
<dbReference type="Proteomes" id="UP000005384">
    <property type="component" value="Unassembled WGS sequence"/>
</dbReference>
<evidence type="ECO:0000313" key="10">
    <source>
        <dbReference type="Proteomes" id="UP000005384"/>
    </source>
</evidence>
<dbReference type="GO" id="GO:0005886">
    <property type="term" value="C:plasma membrane"/>
    <property type="evidence" value="ECO:0007669"/>
    <property type="project" value="UniProtKB-SubCell"/>
</dbReference>
<evidence type="ECO:0000256" key="2">
    <source>
        <dbReference type="ARBA" id="ARBA00004936"/>
    </source>
</evidence>
<dbReference type="PANTHER" id="PTHR47371">
    <property type="entry name" value="LIPOTEICHOIC ACID SYNTHASE"/>
    <property type="match status" value="1"/>
</dbReference>
<dbReference type="Gene3D" id="3.40.720.10">
    <property type="entry name" value="Alkaline Phosphatase, subunit A"/>
    <property type="match status" value="1"/>
</dbReference>
<dbReference type="AlphaFoldDB" id="G5IAG4"/>
<dbReference type="InterPro" id="IPR000917">
    <property type="entry name" value="Sulfatase_N"/>
</dbReference>
<dbReference type="InterPro" id="IPR017850">
    <property type="entry name" value="Alkaline_phosphatase_core_sf"/>
</dbReference>
<evidence type="ECO:0000256" key="3">
    <source>
        <dbReference type="ARBA" id="ARBA00022475"/>
    </source>
</evidence>
<dbReference type="RefSeq" id="WP_006778528.1">
    <property type="nucleotide sequence ID" value="NZ_CP040506.1"/>
</dbReference>
<gene>
    <name evidence="9" type="ORF">HMPREF9473_00544</name>
</gene>
<keyword evidence="3" id="KW-1003">Cell membrane</keyword>
<evidence type="ECO:0000256" key="7">
    <source>
        <dbReference type="SAM" id="Phobius"/>
    </source>
</evidence>
<feature type="transmembrane region" description="Helical" evidence="7">
    <location>
        <begin position="44"/>
        <end position="64"/>
    </location>
</feature>
<feature type="transmembrane region" description="Helical" evidence="7">
    <location>
        <begin position="121"/>
        <end position="141"/>
    </location>
</feature>
<dbReference type="PANTHER" id="PTHR47371:SF3">
    <property type="entry name" value="PHOSPHOGLYCEROL TRANSFERASE I"/>
    <property type="match status" value="1"/>
</dbReference>
<dbReference type="EMBL" id="ADLN01000002">
    <property type="protein sequence ID" value="EHI61521.1"/>
    <property type="molecule type" value="Genomic_DNA"/>
</dbReference>
<comment type="subcellular location">
    <subcellularLocation>
        <location evidence="1">Cell membrane</location>
        <topology evidence="1">Multi-pass membrane protein</topology>
    </subcellularLocation>
</comment>
<organism evidence="9 10">
    <name type="scientific">Hungatella hathewayi WAL-18680</name>
    <dbReference type="NCBI Taxonomy" id="742737"/>
    <lineage>
        <taxon>Bacteria</taxon>
        <taxon>Bacillati</taxon>
        <taxon>Bacillota</taxon>
        <taxon>Clostridia</taxon>
        <taxon>Lachnospirales</taxon>
        <taxon>Lachnospiraceae</taxon>
        <taxon>Hungatella</taxon>
    </lineage>
</organism>